<dbReference type="PANTHER" id="PTHR24223:SF415">
    <property type="entry name" value="FI20190P1"/>
    <property type="match status" value="1"/>
</dbReference>
<feature type="transmembrane region" description="Helical" evidence="9">
    <location>
        <begin position="887"/>
        <end position="909"/>
    </location>
</feature>
<dbReference type="PROSITE" id="PS50893">
    <property type="entry name" value="ABC_TRANSPORTER_2"/>
    <property type="match status" value="2"/>
</dbReference>
<feature type="transmembrane region" description="Helical" evidence="9">
    <location>
        <begin position="90"/>
        <end position="110"/>
    </location>
</feature>
<dbReference type="InterPro" id="IPR017871">
    <property type="entry name" value="ABC_transporter-like_CS"/>
</dbReference>
<gene>
    <name evidence="12" type="ORF">BOTBODRAFT_186495</name>
</gene>
<dbReference type="InterPro" id="IPR027417">
    <property type="entry name" value="P-loop_NTPase"/>
</dbReference>
<dbReference type="InterPro" id="IPR050173">
    <property type="entry name" value="ABC_transporter_C-like"/>
</dbReference>
<dbReference type="PROSITE" id="PS50929">
    <property type="entry name" value="ABC_TM1F"/>
    <property type="match status" value="2"/>
</dbReference>
<accession>A0A067MY38</accession>
<evidence type="ECO:0000313" key="13">
    <source>
        <dbReference type="Proteomes" id="UP000027195"/>
    </source>
</evidence>
<dbReference type="Proteomes" id="UP000027195">
    <property type="component" value="Unassembled WGS sequence"/>
</dbReference>
<evidence type="ECO:0000256" key="8">
    <source>
        <dbReference type="SAM" id="MobiDB-lite"/>
    </source>
</evidence>
<keyword evidence="2" id="KW-0813">Transport</keyword>
<feature type="transmembrane region" description="Helical" evidence="9">
    <location>
        <begin position="702"/>
        <end position="725"/>
    </location>
</feature>
<feature type="domain" description="ABC transporter" evidence="10">
    <location>
        <begin position="305"/>
        <end position="545"/>
    </location>
</feature>
<feature type="compositionally biased region" description="Polar residues" evidence="8">
    <location>
        <begin position="1103"/>
        <end position="1118"/>
    </location>
</feature>
<evidence type="ECO:0000259" key="10">
    <source>
        <dbReference type="PROSITE" id="PS50893"/>
    </source>
</evidence>
<dbReference type="InterPro" id="IPR036640">
    <property type="entry name" value="ABC1_TM_sf"/>
</dbReference>
<dbReference type="GO" id="GO:0005524">
    <property type="term" value="F:ATP binding"/>
    <property type="evidence" value="ECO:0007669"/>
    <property type="project" value="UniProtKB-KW"/>
</dbReference>
<feature type="domain" description="ABC transporter" evidence="10">
    <location>
        <begin position="984"/>
        <end position="1253"/>
    </location>
</feature>
<sequence>MAAIYDKALKRKDFSGAGVWQDKLKQANSELDGHVKKDVDDNTTPSKSADTGKIVQLMSGDADRIVFLISGAYIIYGAPLEIIIASAFLYQLLGLSAFAGISVLIIITPLNRYFSRRTITIAEELLAARDKRMGLLNELIGAVKFIKFFAWEEKWIKRVQGLRETELKWVLKDRINDVMFSFLWACAPVMVSIIGLLTYTLSGNVLTVSKAFTAVALFSMLRIPLNNLPHWIVRVLEAGVSVTRISDFLGEDEVSDHVSTLNKASTNPGISPEDELIGIDNGSFKWNEPKRAQLNADRTQPAELTNGEPLVEPPAERESSRFELQSISVTFPSRELSVITGPTGSGKTALLLALLGEMTPSTDSTVVHLPKNTTQVDDHGLMNSVSYCAQTTWLEHQSIKENILFRSPYDKARYQQVLECCALNPDLAVFEDGDDTEIGARGVSLSGGQKARVALARAVYARTKHVLLDDVFAAVDSHTARFIFDHLFQGPLMANRTIILVTHHVNLVLPRIHYLIRMGPGGTVDRQGTIQDLRAQGVLEAVVRDFTSDTYASETIVEPQGVVDTSEIEGLTGANAIPKPDTVKPDIKRTKLIQAEVRATGNVKWSIYKTYLEASSWWTWTTFIPILIAIQGCNVAERIWLGVWGDAYDEASSIIAAVTTTARQSPDLTENAYFPSYDVASKMPMPMITNPSSLPSANAHPMFYIGVFSAIVLGAVLLNTTSSLIQSFGSYRASRRLFSRVLATVVQAPMRWFDTTPTGRILNRFSRDIETIDSSLGSSINSTTHYLATFAAGVLTVAVFLPQFLAPALLIGYLYYTLSIGYIRTGRDLRRMESNTHSPIFSAFGELLNGIVTIRAFSAERVFFDEMHSKIDLTTKMWYSLWMLNRYLSLHFDMIGALSVFLTTLFALLSSASPELVGVTITSAMAFTDSVYWACRQTTQLEMDLNSVERVVEYLDIPQEPPNIVESHRPPAYWPSSASLNPLVQVEDLEIRYAPELDPVLKGVSFTLKARERIGLLGRTGSGKSTLAMALLRFVEPSKGRITIDGVDVTTIGLQDLRSRLTIIPQDAVLFSGTIRDNLDPFQEHDDGTLRDALLRVQLVSDNTHQSGDRSSQASSARDNTDDRGISQGFGTVMGSEEQTTLITLNTRVSASGANFSHGQRQLVALARALLRQSTVIIMDEATSSIDFNTDATIQKTIREQFGNSLLITIAHRIRTVVDYDRLIIMDKGTIVEFDTPSNLIAKEGGLFREMCMKSGAFGELAEAIASASVGSPTALHK</sequence>
<comment type="subcellular location">
    <subcellularLocation>
        <location evidence="1">Membrane</location>
        <topology evidence="1">Multi-pass membrane protein</topology>
    </subcellularLocation>
</comment>
<dbReference type="SMART" id="SM00382">
    <property type="entry name" value="AAA"/>
    <property type="match status" value="2"/>
</dbReference>
<keyword evidence="3 9" id="KW-0812">Transmembrane</keyword>
<dbReference type="CDD" id="cd18604">
    <property type="entry name" value="ABC_6TM_VMR1_D2_like"/>
    <property type="match status" value="1"/>
</dbReference>
<dbReference type="CDD" id="cd03244">
    <property type="entry name" value="ABCC_MRP_domain2"/>
    <property type="match status" value="1"/>
</dbReference>
<evidence type="ECO:0000256" key="2">
    <source>
        <dbReference type="ARBA" id="ARBA00022448"/>
    </source>
</evidence>
<evidence type="ECO:0000256" key="3">
    <source>
        <dbReference type="ARBA" id="ARBA00022692"/>
    </source>
</evidence>
<dbReference type="Gene3D" id="1.20.1560.10">
    <property type="entry name" value="ABC transporter type 1, transmembrane domain"/>
    <property type="match status" value="2"/>
</dbReference>
<dbReference type="AlphaFoldDB" id="A0A067MY38"/>
<keyword evidence="13" id="KW-1185">Reference proteome</keyword>
<dbReference type="Pfam" id="PF00664">
    <property type="entry name" value="ABC_membrane"/>
    <property type="match status" value="2"/>
</dbReference>
<dbReference type="EMBL" id="KL198027">
    <property type="protein sequence ID" value="KDQ16441.1"/>
    <property type="molecule type" value="Genomic_DNA"/>
</dbReference>
<dbReference type="OrthoDB" id="6500128at2759"/>
<keyword evidence="6 9" id="KW-1133">Transmembrane helix</keyword>
<dbReference type="GO" id="GO:0140359">
    <property type="term" value="F:ABC-type transporter activity"/>
    <property type="evidence" value="ECO:0007669"/>
    <property type="project" value="InterPro"/>
</dbReference>
<dbReference type="SUPFAM" id="SSF90123">
    <property type="entry name" value="ABC transporter transmembrane region"/>
    <property type="match status" value="2"/>
</dbReference>
<dbReference type="GO" id="GO:0016887">
    <property type="term" value="F:ATP hydrolysis activity"/>
    <property type="evidence" value="ECO:0007669"/>
    <property type="project" value="InterPro"/>
</dbReference>
<dbReference type="FunFam" id="3.40.50.300:FF:000565">
    <property type="entry name" value="ABC bile acid transporter"/>
    <property type="match status" value="1"/>
</dbReference>
<name>A0A067MY38_BOTB1</name>
<dbReference type="InterPro" id="IPR003439">
    <property type="entry name" value="ABC_transporter-like_ATP-bd"/>
</dbReference>
<evidence type="ECO:0000256" key="4">
    <source>
        <dbReference type="ARBA" id="ARBA00022741"/>
    </source>
</evidence>
<feature type="transmembrane region" description="Helical" evidence="9">
    <location>
        <begin position="178"/>
        <end position="201"/>
    </location>
</feature>
<dbReference type="HOGENOM" id="CLU_000604_27_6_1"/>
<evidence type="ECO:0000313" key="12">
    <source>
        <dbReference type="EMBL" id="KDQ16441.1"/>
    </source>
</evidence>
<dbReference type="Pfam" id="PF00005">
    <property type="entry name" value="ABC_tran"/>
    <property type="match status" value="2"/>
</dbReference>
<keyword evidence="5" id="KW-0067">ATP-binding</keyword>
<dbReference type="PROSITE" id="PS00211">
    <property type="entry name" value="ABC_TRANSPORTER_1"/>
    <property type="match status" value="2"/>
</dbReference>
<dbReference type="InterPro" id="IPR003593">
    <property type="entry name" value="AAA+_ATPase"/>
</dbReference>
<evidence type="ECO:0000256" key="7">
    <source>
        <dbReference type="ARBA" id="ARBA00023136"/>
    </source>
</evidence>
<dbReference type="Gene3D" id="3.40.50.300">
    <property type="entry name" value="P-loop containing nucleotide triphosphate hydrolases"/>
    <property type="match status" value="2"/>
</dbReference>
<evidence type="ECO:0000256" key="9">
    <source>
        <dbReference type="SAM" id="Phobius"/>
    </source>
</evidence>
<keyword evidence="4" id="KW-0547">Nucleotide-binding</keyword>
<evidence type="ECO:0000256" key="6">
    <source>
        <dbReference type="ARBA" id="ARBA00022989"/>
    </source>
</evidence>
<feature type="region of interest" description="Disordered" evidence="8">
    <location>
        <begin position="293"/>
        <end position="319"/>
    </location>
</feature>
<evidence type="ECO:0000256" key="5">
    <source>
        <dbReference type="ARBA" id="ARBA00022840"/>
    </source>
</evidence>
<organism evidence="12 13">
    <name type="scientific">Botryobasidium botryosum (strain FD-172 SS1)</name>
    <dbReference type="NCBI Taxonomy" id="930990"/>
    <lineage>
        <taxon>Eukaryota</taxon>
        <taxon>Fungi</taxon>
        <taxon>Dikarya</taxon>
        <taxon>Basidiomycota</taxon>
        <taxon>Agaricomycotina</taxon>
        <taxon>Agaricomycetes</taxon>
        <taxon>Cantharellales</taxon>
        <taxon>Botryobasidiaceae</taxon>
        <taxon>Botryobasidium</taxon>
    </lineage>
</organism>
<evidence type="ECO:0000259" key="11">
    <source>
        <dbReference type="PROSITE" id="PS50929"/>
    </source>
</evidence>
<evidence type="ECO:0000256" key="1">
    <source>
        <dbReference type="ARBA" id="ARBA00004141"/>
    </source>
</evidence>
<dbReference type="STRING" id="930990.A0A067MY38"/>
<feature type="domain" description="ABC transmembrane type-1" evidence="11">
    <location>
        <begin position="51"/>
        <end position="237"/>
    </location>
</feature>
<dbReference type="PANTHER" id="PTHR24223">
    <property type="entry name" value="ATP-BINDING CASSETTE SUB-FAMILY C"/>
    <property type="match status" value="1"/>
</dbReference>
<dbReference type="CDD" id="cd18596">
    <property type="entry name" value="ABC_6TM_VMR1_D1_like"/>
    <property type="match status" value="1"/>
</dbReference>
<feature type="domain" description="ABC transmembrane type-1" evidence="11">
    <location>
        <begin position="688"/>
        <end position="943"/>
    </location>
</feature>
<proteinExistence type="predicted"/>
<feature type="region of interest" description="Disordered" evidence="8">
    <location>
        <begin position="1103"/>
        <end position="1131"/>
    </location>
</feature>
<feature type="transmembrane region" description="Helical" evidence="9">
    <location>
        <begin position="786"/>
        <end position="816"/>
    </location>
</feature>
<dbReference type="InterPro" id="IPR011527">
    <property type="entry name" value="ABC1_TM_dom"/>
</dbReference>
<dbReference type="SUPFAM" id="SSF52540">
    <property type="entry name" value="P-loop containing nucleoside triphosphate hydrolases"/>
    <property type="match status" value="2"/>
</dbReference>
<dbReference type="InParanoid" id="A0A067MY38"/>
<protein>
    <submittedName>
        <fullName evidence="12">Uncharacterized protein</fullName>
    </submittedName>
</protein>
<keyword evidence="7 9" id="KW-0472">Membrane</keyword>
<reference evidence="13" key="1">
    <citation type="journal article" date="2014" name="Proc. Natl. Acad. Sci. U.S.A.">
        <title>Extensive sampling of basidiomycete genomes demonstrates inadequacy of the white-rot/brown-rot paradigm for wood decay fungi.</title>
        <authorList>
            <person name="Riley R."/>
            <person name="Salamov A.A."/>
            <person name="Brown D.W."/>
            <person name="Nagy L.G."/>
            <person name="Floudas D."/>
            <person name="Held B.W."/>
            <person name="Levasseur A."/>
            <person name="Lombard V."/>
            <person name="Morin E."/>
            <person name="Otillar R."/>
            <person name="Lindquist E.A."/>
            <person name="Sun H."/>
            <person name="LaButti K.M."/>
            <person name="Schmutz J."/>
            <person name="Jabbour D."/>
            <person name="Luo H."/>
            <person name="Baker S.E."/>
            <person name="Pisabarro A.G."/>
            <person name="Walton J.D."/>
            <person name="Blanchette R.A."/>
            <person name="Henrissat B."/>
            <person name="Martin F."/>
            <person name="Cullen D."/>
            <person name="Hibbett D.S."/>
            <person name="Grigoriev I.V."/>
        </authorList>
    </citation>
    <scope>NUCLEOTIDE SEQUENCE [LARGE SCALE GENOMIC DNA]</scope>
    <source>
        <strain evidence="13">FD-172 SS1</strain>
    </source>
</reference>
<feature type="transmembrane region" description="Helical" evidence="9">
    <location>
        <begin position="65"/>
        <end position="84"/>
    </location>
</feature>
<dbReference type="GO" id="GO:0016020">
    <property type="term" value="C:membrane"/>
    <property type="evidence" value="ECO:0007669"/>
    <property type="project" value="UniProtKB-SubCell"/>
</dbReference>
<dbReference type="CDD" id="cd03250">
    <property type="entry name" value="ABCC_MRP_domain1"/>
    <property type="match status" value="1"/>
</dbReference>